<evidence type="ECO:0000313" key="2">
    <source>
        <dbReference type="EnsemblPlants" id="KEH27361"/>
    </source>
</evidence>
<evidence type="ECO:0000313" key="1">
    <source>
        <dbReference type="EMBL" id="KEH27361.1"/>
    </source>
</evidence>
<accession>A0A072UD74</accession>
<gene>
    <name evidence="1" type="ordered locus">MTR_5g006825</name>
</gene>
<dbReference type="AlphaFoldDB" id="A0A072UD74"/>
<reference evidence="1 3" key="2">
    <citation type="journal article" date="2014" name="BMC Genomics">
        <title>An improved genome release (version Mt4.0) for the model legume Medicago truncatula.</title>
        <authorList>
            <person name="Tang H."/>
            <person name="Krishnakumar V."/>
            <person name="Bidwell S."/>
            <person name="Rosen B."/>
            <person name="Chan A."/>
            <person name="Zhou S."/>
            <person name="Gentzbittel L."/>
            <person name="Childs K.L."/>
            <person name="Yandell M."/>
            <person name="Gundlach H."/>
            <person name="Mayer K.F."/>
            <person name="Schwartz D.C."/>
            <person name="Town C.D."/>
        </authorList>
    </citation>
    <scope>GENOME REANNOTATION</scope>
    <source>
        <strain evidence="1">A17</strain>
        <strain evidence="2 3">cv. Jemalong A17</strain>
    </source>
</reference>
<reference evidence="1 3" key="1">
    <citation type="journal article" date="2011" name="Nature">
        <title>The Medicago genome provides insight into the evolution of rhizobial symbioses.</title>
        <authorList>
            <person name="Young N.D."/>
            <person name="Debelle F."/>
            <person name="Oldroyd G.E."/>
            <person name="Geurts R."/>
            <person name="Cannon S.B."/>
            <person name="Udvardi M.K."/>
            <person name="Benedito V.A."/>
            <person name="Mayer K.F."/>
            <person name="Gouzy J."/>
            <person name="Schoof H."/>
            <person name="Van de Peer Y."/>
            <person name="Proost S."/>
            <person name="Cook D.R."/>
            <person name="Meyers B.C."/>
            <person name="Spannagl M."/>
            <person name="Cheung F."/>
            <person name="De Mita S."/>
            <person name="Krishnakumar V."/>
            <person name="Gundlach H."/>
            <person name="Zhou S."/>
            <person name="Mudge J."/>
            <person name="Bharti A.K."/>
            <person name="Murray J.D."/>
            <person name="Naoumkina M.A."/>
            <person name="Rosen B."/>
            <person name="Silverstein K.A."/>
            <person name="Tang H."/>
            <person name="Rombauts S."/>
            <person name="Zhao P.X."/>
            <person name="Zhou P."/>
            <person name="Barbe V."/>
            <person name="Bardou P."/>
            <person name="Bechner M."/>
            <person name="Bellec A."/>
            <person name="Berger A."/>
            <person name="Berges H."/>
            <person name="Bidwell S."/>
            <person name="Bisseling T."/>
            <person name="Choisne N."/>
            <person name="Couloux A."/>
            <person name="Denny R."/>
            <person name="Deshpande S."/>
            <person name="Dai X."/>
            <person name="Doyle J.J."/>
            <person name="Dudez A.M."/>
            <person name="Farmer A.D."/>
            <person name="Fouteau S."/>
            <person name="Franken C."/>
            <person name="Gibelin C."/>
            <person name="Gish J."/>
            <person name="Goldstein S."/>
            <person name="Gonzalez A.J."/>
            <person name="Green P.J."/>
            <person name="Hallab A."/>
            <person name="Hartog M."/>
            <person name="Hua A."/>
            <person name="Humphray S.J."/>
            <person name="Jeong D.H."/>
            <person name="Jing Y."/>
            <person name="Jocker A."/>
            <person name="Kenton S.M."/>
            <person name="Kim D.J."/>
            <person name="Klee K."/>
            <person name="Lai H."/>
            <person name="Lang C."/>
            <person name="Lin S."/>
            <person name="Macmil S.L."/>
            <person name="Magdelenat G."/>
            <person name="Matthews L."/>
            <person name="McCorrison J."/>
            <person name="Monaghan E.L."/>
            <person name="Mun J.H."/>
            <person name="Najar F.Z."/>
            <person name="Nicholson C."/>
            <person name="Noirot C."/>
            <person name="O'Bleness M."/>
            <person name="Paule C.R."/>
            <person name="Poulain J."/>
            <person name="Prion F."/>
            <person name="Qin B."/>
            <person name="Qu C."/>
            <person name="Retzel E.F."/>
            <person name="Riddle C."/>
            <person name="Sallet E."/>
            <person name="Samain S."/>
            <person name="Samson N."/>
            <person name="Sanders I."/>
            <person name="Saurat O."/>
            <person name="Scarpelli C."/>
            <person name="Schiex T."/>
            <person name="Segurens B."/>
            <person name="Severin A.J."/>
            <person name="Sherrier D.J."/>
            <person name="Shi R."/>
            <person name="Sims S."/>
            <person name="Singer S.R."/>
            <person name="Sinharoy S."/>
            <person name="Sterck L."/>
            <person name="Viollet A."/>
            <person name="Wang B.B."/>
            <person name="Wang K."/>
            <person name="Wang M."/>
            <person name="Wang X."/>
            <person name="Warfsmann J."/>
            <person name="Weissenbach J."/>
            <person name="White D.D."/>
            <person name="White J.D."/>
            <person name="Wiley G.B."/>
            <person name="Wincker P."/>
            <person name="Xing Y."/>
            <person name="Yang L."/>
            <person name="Yao Z."/>
            <person name="Ying F."/>
            <person name="Zhai J."/>
            <person name="Zhou L."/>
            <person name="Zuber A."/>
            <person name="Denarie J."/>
            <person name="Dixon R.A."/>
            <person name="May G.D."/>
            <person name="Schwartz D.C."/>
            <person name="Rogers J."/>
            <person name="Quetier F."/>
            <person name="Town C.D."/>
            <person name="Roe B.A."/>
        </authorList>
    </citation>
    <scope>NUCLEOTIDE SEQUENCE [LARGE SCALE GENOMIC DNA]</scope>
    <source>
        <strain evidence="1">A17</strain>
        <strain evidence="2 3">cv. Jemalong A17</strain>
    </source>
</reference>
<dbReference type="EMBL" id="CM001221">
    <property type="protein sequence ID" value="KEH27361.1"/>
    <property type="molecule type" value="Genomic_DNA"/>
</dbReference>
<sequence length="65" mass="7856">MELNYENNDVTPRTRCAKGETPKNIYKVLMLTIKHQPKQKQLQKDTHTRMRCVHQSWIWYGALRQ</sequence>
<reference evidence="2" key="3">
    <citation type="submission" date="2015-04" db="UniProtKB">
        <authorList>
            <consortium name="EnsemblPlants"/>
        </authorList>
    </citation>
    <scope>IDENTIFICATION</scope>
    <source>
        <strain evidence="2">cv. Jemalong A17</strain>
    </source>
</reference>
<protein>
    <submittedName>
        <fullName evidence="1 2">Uncharacterized protein</fullName>
    </submittedName>
</protein>
<dbReference type="EnsemblPlants" id="KEH27361">
    <property type="protein sequence ID" value="KEH27361"/>
    <property type="gene ID" value="MTR_5g006825"/>
</dbReference>
<organism evidence="1 3">
    <name type="scientific">Medicago truncatula</name>
    <name type="common">Barrel medic</name>
    <name type="synonym">Medicago tribuloides</name>
    <dbReference type="NCBI Taxonomy" id="3880"/>
    <lineage>
        <taxon>Eukaryota</taxon>
        <taxon>Viridiplantae</taxon>
        <taxon>Streptophyta</taxon>
        <taxon>Embryophyta</taxon>
        <taxon>Tracheophyta</taxon>
        <taxon>Spermatophyta</taxon>
        <taxon>Magnoliopsida</taxon>
        <taxon>eudicotyledons</taxon>
        <taxon>Gunneridae</taxon>
        <taxon>Pentapetalae</taxon>
        <taxon>rosids</taxon>
        <taxon>fabids</taxon>
        <taxon>Fabales</taxon>
        <taxon>Fabaceae</taxon>
        <taxon>Papilionoideae</taxon>
        <taxon>50 kb inversion clade</taxon>
        <taxon>NPAAA clade</taxon>
        <taxon>Hologalegina</taxon>
        <taxon>IRL clade</taxon>
        <taxon>Trifolieae</taxon>
        <taxon>Medicago</taxon>
    </lineage>
</organism>
<keyword evidence="3" id="KW-1185">Reference proteome</keyword>
<dbReference type="Proteomes" id="UP000002051">
    <property type="component" value="Chromosome 5"/>
</dbReference>
<name>A0A072UD74_MEDTR</name>
<dbReference type="HOGENOM" id="CLU_2853092_0_0_1"/>
<proteinExistence type="predicted"/>
<evidence type="ECO:0000313" key="3">
    <source>
        <dbReference type="Proteomes" id="UP000002051"/>
    </source>
</evidence>